<evidence type="ECO:0000313" key="3">
    <source>
        <dbReference type="Proteomes" id="UP001345219"/>
    </source>
</evidence>
<sequence>MLHYSWFMQDPKASSQTRKPWYQRAMEMARAFSRPTSHLLPSSKGGTIWKSLTKRSENRSDGSRRPEKLRKCTSQRAATACFTRTCLCSPISSYNGVFRADNVPPRRSYSYPRSKSVSSSVQMEREPAAPDSPRRSTVELLGDNGGSSRTSRMVLTRGRSLRDNMLTRRFTVEQDEEANAMMLIKSTRRDQMEGNSGRIGLARMRKQKLGPSPLSRMVNAQQ</sequence>
<dbReference type="EMBL" id="JAXIOK010000024">
    <property type="protein sequence ID" value="KAK4740930.1"/>
    <property type="molecule type" value="Genomic_DNA"/>
</dbReference>
<feature type="compositionally biased region" description="Low complexity" evidence="1">
    <location>
        <begin position="103"/>
        <end position="121"/>
    </location>
</feature>
<feature type="region of interest" description="Disordered" evidence="1">
    <location>
        <begin position="102"/>
        <end position="160"/>
    </location>
</feature>
<feature type="region of interest" description="Disordered" evidence="1">
    <location>
        <begin position="35"/>
        <end position="70"/>
    </location>
</feature>
<gene>
    <name evidence="2" type="ORF">SAY87_024518</name>
</gene>
<keyword evidence="3" id="KW-1185">Reference proteome</keyword>
<protein>
    <submittedName>
        <fullName evidence="2">Uncharacterized protein</fullName>
    </submittedName>
</protein>
<comment type="caution">
    <text evidence="2">The sequence shown here is derived from an EMBL/GenBank/DDBJ whole genome shotgun (WGS) entry which is preliminary data.</text>
</comment>
<evidence type="ECO:0000256" key="1">
    <source>
        <dbReference type="SAM" id="MobiDB-lite"/>
    </source>
</evidence>
<name>A0AAN7G9E9_9MYRT</name>
<dbReference type="Proteomes" id="UP001345219">
    <property type="component" value="Chromosome 19"/>
</dbReference>
<evidence type="ECO:0000313" key="2">
    <source>
        <dbReference type="EMBL" id="KAK4740930.1"/>
    </source>
</evidence>
<feature type="compositionally biased region" description="Basic and acidic residues" evidence="1">
    <location>
        <begin position="123"/>
        <end position="137"/>
    </location>
</feature>
<accession>A0AAN7G9E9</accession>
<feature type="compositionally biased region" description="Basic and acidic residues" evidence="1">
    <location>
        <begin position="54"/>
        <end position="70"/>
    </location>
</feature>
<dbReference type="AlphaFoldDB" id="A0AAN7G9E9"/>
<reference evidence="2 3" key="1">
    <citation type="journal article" date="2023" name="Hortic Res">
        <title>Pangenome of water caltrop reveals structural variations and asymmetric subgenome divergence after allopolyploidization.</title>
        <authorList>
            <person name="Zhang X."/>
            <person name="Chen Y."/>
            <person name="Wang L."/>
            <person name="Yuan Y."/>
            <person name="Fang M."/>
            <person name="Shi L."/>
            <person name="Lu R."/>
            <person name="Comes H.P."/>
            <person name="Ma Y."/>
            <person name="Chen Y."/>
            <person name="Huang G."/>
            <person name="Zhou Y."/>
            <person name="Zheng Z."/>
            <person name="Qiu Y."/>
        </authorList>
    </citation>
    <scope>NUCLEOTIDE SEQUENCE [LARGE SCALE GENOMIC DNA]</scope>
    <source>
        <tissue evidence="2">Roots</tissue>
    </source>
</reference>
<feature type="region of interest" description="Disordered" evidence="1">
    <location>
        <begin position="188"/>
        <end position="222"/>
    </location>
</feature>
<organism evidence="2 3">
    <name type="scientific">Trapa incisa</name>
    <dbReference type="NCBI Taxonomy" id="236973"/>
    <lineage>
        <taxon>Eukaryota</taxon>
        <taxon>Viridiplantae</taxon>
        <taxon>Streptophyta</taxon>
        <taxon>Embryophyta</taxon>
        <taxon>Tracheophyta</taxon>
        <taxon>Spermatophyta</taxon>
        <taxon>Magnoliopsida</taxon>
        <taxon>eudicotyledons</taxon>
        <taxon>Gunneridae</taxon>
        <taxon>Pentapetalae</taxon>
        <taxon>rosids</taxon>
        <taxon>malvids</taxon>
        <taxon>Myrtales</taxon>
        <taxon>Lythraceae</taxon>
        <taxon>Trapa</taxon>
    </lineage>
</organism>
<dbReference type="PANTHER" id="PTHR36772:SF1">
    <property type="entry name" value="SERINE_THREONINE-KINASE"/>
    <property type="match status" value="1"/>
</dbReference>
<proteinExistence type="predicted"/>
<dbReference type="PANTHER" id="PTHR36772">
    <property type="entry name" value="SERINE/THREONINE-KINASE"/>
    <property type="match status" value="1"/>
</dbReference>